<comment type="caution">
    <text evidence="2">The sequence shown here is derived from an EMBL/GenBank/DDBJ whole genome shotgun (WGS) entry which is preliminary data.</text>
</comment>
<evidence type="ECO:0000259" key="1">
    <source>
        <dbReference type="Pfam" id="PF11181"/>
    </source>
</evidence>
<evidence type="ECO:0000313" key="2">
    <source>
        <dbReference type="EMBL" id="MBP1988974.1"/>
    </source>
</evidence>
<dbReference type="Pfam" id="PF11181">
    <property type="entry name" value="YflT"/>
    <property type="match status" value="1"/>
</dbReference>
<dbReference type="EMBL" id="JAGGLB010000002">
    <property type="protein sequence ID" value="MBP1988974.1"/>
    <property type="molecule type" value="Genomic_DNA"/>
</dbReference>
<name>A0ABS4IN32_9BACL</name>
<dbReference type="InterPro" id="IPR025889">
    <property type="entry name" value="GSP17M-like_dom"/>
</dbReference>
<reference evidence="2 3" key="1">
    <citation type="submission" date="2021-03" db="EMBL/GenBank/DDBJ databases">
        <title>Genomic Encyclopedia of Type Strains, Phase IV (KMG-IV): sequencing the most valuable type-strain genomes for metagenomic binning, comparative biology and taxonomic classification.</title>
        <authorList>
            <person name="Goeker M."/>
        </authorList>
    </citation>
    <scope>NUCLEOTIDE SEQUENCE [LARGE SCALE GENOMIC DNA]</scope>
    <source>
        <strain evidence="2 3">DSM 26048</strain>
    </source>
</reference>
<accession>A0ABS4IN32</accession>
<sequence>MSYSIVVADFEKDVKKAILQFKEAGFKPHQIHVLAYDNEQNKELLAQQCVSRIGMATMTMNQMQSDLFRSTGCELRSKLMSFGWSPTTVHYYEHELENGRIVVAVCHEDLVH</sequence>
<dbReference type="RefSeq" id="WP_209969740.1">
    <property type="nucleotide sequence ID" value="NZ_JAGGLB010000002.1"/>
</dbReference>
<keyword evidence="3" id="KW-1185">Reference proteome</keyword>
<dbReference type="Proteomes" id="UP001519287">
    <property type="component" value="Unassembled WGS sequence"/>
</dbReference>
<protein>
    <recommendedName>
        <fullName evidence="1">General stress protein 17M-like domain-containing protein</fullName>
    </recommendedName>
</protein>
<gene>
    <name evidence="2" type="ORF">J2Z66_000569</name>
</gene>
<organism evidence="2 3">
    <name type="scientific">Paenibacillus eucommiae</name>
    <dbReference type="NCBI Taxonomy" id="1355755"/>
    <lineage>
        <taxon>Bacteria</taxon>
        <taxon>Bacillati</taxon>
        <taxon>Bacillota</taxon>
        <taxon>Bacilli</taxon>
        <taxon>Bacillales</taxon>
        <taxon>Paenibacillaceae</taxon>
        <taxon>Paenibacillus</taxon>
    </lineage>
</organism>
<feature type="domain" description="General stress protein 17M-like" evidence="1">
    <location>
        <begin position="5"/>
        <end position="99"/>
    </location>
</feature>
<proteinExistence type="predicted"/>
<evidence type="ECO:0000313" key="3">
    <source>
        <dbReference type="Proteomes" id="UP001519287"/>
    </source>
</evidence>